<gene>
    <name evidence="3" type="ORF">CDL12_13864</name>
</gene>
<evidence type="ECO:0000313" key="3">
    <source>
        <dbReference type="EMBL" id="PIN13506.1"/>
    </source>
</evidence>
<evidence type="ECO:0000256" key="2">
    <source>
        <dbReference type="SAM" id="Phobius"/>
    </source>
</evidence>
<sequence length="91" mass="9496">MEGSGRKYIALLVFVIFLNSFLLVNVEGRVLNGKCHLRGVDSAIEKNLDELHVQAIKTGGPSHGGAGHGATHGLTLEGMKKPGPSAPGEGH</sequence>
<dbReference type="PANTHER" id="PTHR34663:SF11">
    <property type="entry name" value="DERMOKINE-LIKE"/>
    <property type="match status" value="1"/>
</dbReference>
<feature type="region of interest" description="Disordered" evidence="1">
    <location>
        <begin position="57"/>
        <end position="91"/>
    </location>
</feature>
<protein>
    <submittedName>
        <fullName evidence="3">Uncharacterized protein</fullName>
    </submittedName>
</protein>
<reference evidence="4" key="1">
    <citation type="journal article" date="2018" name="Gigascience">
        <title>Genome assembly of the Pink Ipe (Handroanthus impetiginosus, Bignoniaceae), a highly valued, ecologically keystone Neotropical timber forest tree.</title>
        <authorList>
            <person name="Silva-Junior O.B."/>
            <person name="Grattapaglia D."/>
            <person name="Novaes E."/>
            <person name="Collevatti R.G."/>
        </authorList>
    </citation>
    <scope>NUCLEOTIDE SEQUENCE [LARGE SCALE GENOMIC DNA]</scope>
    <source>
        <strain evidence="4">cv. UFG-1</strain>
    </source>
</reference>
<keyword evidence="4" id="KW-1185">Reference proteome</keyword>
<dbReference type="OrthoDB" id="1936010at2759"/>
<dbReference type="InterPro" id="IPR044700">
    <property type="entry name" value="PIP2/PIPL1"/>
</dbReference>
<proteinExistence type="predicted"/>
<dbReference type="Proteomes" id="UP000231279">
    <property type="component" value="Unassembled WGS sequence"/>
</dbReference>
<organism evidence="3 4">
    <name type="scientific">Handroanthus impetiginosus</name>
    <dbReference type="NCBI Taxonomy" id="429701"/>
    <lineage>
        <taxon>Eukaryota</taxon>
        <taxon>Viridiplantae</taxon>
        <taxon>Streptophyta</taxon>
        <taxon>Embryophyta</taxon>
        <taxon>Tracheophyta</taxon>
        <taxon>Spermatophyta</taxon>
        <taxon>Magnoliopsida</taxon>
        <taxon>eudicotyledons</taxon>
        <taxon>Gunneridae</taxon>
        <taxon>Pentapetalae</taxon>
        <taxon>asterids</taxon>
        <taxon>lamiids</taxon>
        <taxon>Lamiales</taxon>
        <taxon>Bignoniaceae</taxon>
        <taxon>Crescentiina</taxon>
        <taxon>Tabebuia alliance</taxon>
        <taxon>Handroanthus</taxon>
    </lineage>
</organism>
<dbReference type="GO" id="GO:0045087">
    <property type="term" value="P:innate immune response"/>
    <property type="evidence" value="ECO:0007669"/>
    <property type="project" value="InterPro"/>
</dbReference>
<keyword evidence="2" id="KW-0812">Transmembrane</keyword>
<evidence type="ECO:0000313" key="4">
    <source>
        <dbReference type="Proteomes" id="UP000231279"/>
    </source>
</evidence>
<evidence type="ECO:0000256" key="1">
    <source>
        <dbReference type="SAM" id="MobiDB-lite"/>
    </source>
</evidence>
<comment type="caution">
    <text evidence="3">The sequence shown here is derived from an EMBL/GenBank/DDBJ whole genome shotgun (WGS) entry which is preliminary data.</text>
</comment>
<dbReference type="AlphaFoldDB" id="A0A2G9H7L2"/>
<feature type="compositionally biased region" description="Gly residues" evidence="1">
    <location>
        <begin position="61"/>
        <end position="70"/>
    </location>
</feature>
<accession>A0A2G9H7L2</accession>
<dbReference type="EMBL" id="NKXS01002460">
    <property type="protein sequence ID" value="PIN13506.1"/>
    <property type="molecule type" value="Genomic_DNA"/>
</dbReference>
<keyword evidence="2" id="KW-1133">Transmembrane helix</keyword>
<name>A0A2G9H7L2_9LAMI</name>
<feature type="transmembrane region" description="Helical" evidence="2">
    <location>
        <begin position="6"/>
        <end position="24"/>
    </location>
</feature>
<dbReference type="GO" id="GO:0050793">
    <property type="term" value="P:regulation of developmental process"/>
    <property type="evidence" value="ECO:0007669"/>
    <property type="project" value="InterPro"/>
</dbReference>
<keyword evidence="2" id="KW-0472">Membrane</keyword>
<dbReference type="PANTHER" id="PTHR34663">
    <property type="entry name" value="OS06G0637400 PROTEIN"/>
    <property type="match status" value="1"/>
</dbReference>